<dbReference type="AlphaFoldDB" id="A0A9D1CVA2"/>
<keyword evidence="1" id="KW-0597">Phosphoprotein</keyword>
<feature type="binding site" evidence="3">
    <location>
        <position position="285"/>
    </location>
    <ligand>
        <name>Zn(2+)</name>
        <dbReference type="ChEBI" id="CHEBI:29105"/>
        <label>2</label>
    </ligand>
</feature>
<keyword evidence="5" id="KW-0732">Signal</keyword>
<evidence type="ECO:0000256" key="5">
    <source>
        <dbReference type="SAM" id="SignalP"/>
    </source>
</evidence>
<evidence type="ECO:0000313" key="6">
    <source>
        <dbReference type="EMBL" id="HIQ81383.1"/>
    </source>
</evidence>
<dbReference type="InterPro" id="IPR001952">
    <property type="entry name" value="Alkaline_phosphatase"/>
</dbReference>
<dbReference type="Proteomes" id="UP000886787">
    <property type="component" value="Unassembled WGS sequence"/>
</dbReference>
<dbReference type="SUPFAM" id="SSF53649">
    <property type="entry name" value="Alkaline phosphatase-like"/>
    <property type="match status" value="1"/>
</dbReference>
<protein>
    <submittedName>
        <fullName evidence="6">Alkaline phosphatase</fullName>
    </submittedName>
</protein>
<keyword evidence="3" id="KW-0460">Magnesium</keyword>
<dbReference type="SMART" id="SM00098">
    <property type="entry name" value="alkPPc"/>
    <property type="match status" value="1"/>
</dbReference>
<dbReference type="CDD" id="cd16012">
    <property type="entry name" value="ALP"/>
    <property type="match status" value="1"/>
</dbReference>
<feature type="binding site" evidence="3">
    <location>
        <position position="173"/>
    </location>
    <ligand>
        <name>Mg(2+)</name>
        <dbReference type="ChEBI" id="CHEBI:18420"/>
    </ligand>
</feature>
<feature type="binding site" evidence="3">
    <location>
        <position position="80"/>
    </location>
    <ligand>
        <name>Mg(2+)</name>
        <dbReference type="ChEBI" id="CHEBI:18420"/>
    </ligand>
</feature>
<gene>
    <name evidence="6" type="ORF">IAD32_08925</name>
</gene>
<dbReference type="PRINTS" id="PR00113">
    <property type="entry name" value="ALKPHPHTASE"/>
</dbReference>
<dbReference type="Gene3D" id="3.40.720.10">
    <property type="entry name" value="Alkaline Phosphatase, subunit A"/>
    <property type="match status" value="1"/>
</dbReference>
<evidence type="ECO:0000256" key="1">
    <source>
        <dbReference type="ARBA" id="ARBA00022553"/>
    </source>
</evidence>
<accession>A0A9D1CVA2</accession>
<dbReference type="PANTHER" id="PTHR11596">
    <property type="entry name" value="ALKALINE PHOSPHATASE"/>
    <property type="match status" value="1"/>
</dbReference>
<dbReference type="PANTHER" id="PTHR11596:SF5">
    <property type="entry name" value="ALKALINE PHOSPHATASE"/>
    <property type="match status" value="1"/>
</dbReference>
<dbReference type="Pfam" id="PF00245">
    <property type="entry name" value="Alk_phosphatase"/>
    <property type="match status" value="1"/>
</dbReference>
<reference evidence="6" key="2">
    <citation type="journal article" date="2021" name="PeerJ">
        <title>Extensive microbial diversity within the chicken gut microbiome revealed by metagenomics and culture.</title>
        <authorList>
            <person name="Gilroy R."/>
            <person name="Ravi A."/>
            <person name="Getino M."/>
            <person name="Pursley I."/>
            <person name="Horton D.L."/>
            <person name="Alikhan N.F."/>
            <person name="Baker D."/>
            <person name="Gharbi K."/>
            <person name="Hall N."/>
            <person name="Watson M."/>
            <person name="Adriaenssens E.M."/>
            <person name="Foster-Nyarko E."/>
            <person name="Jarju S."/>
            <person name="Secka A."/>
            <person name="Antonio M."/>
            <person name="Oren A."/>
            <person name="Chaudhuri R.R."/>
            <person name="La Ragione R."/>
            <person name="Hildebrand F."/>
            <person name="Pallen M.J."/>
        </authorList>
    </citation>
    <scope>NUCLEOTIDE SEQUENCE</scope>
    <source>
        <strain evidence="6">ChiSjej1B19-3389</strain>
    </source>
</reference>
<comment type="cofactor">
    <cofactor evidence="3">
        <name>Mg(2+)</name>
        <dbReference type="ChEBI" id="CHEBI:18420"/>
    </cofactor>
    <text evidence="3">Binds 1 Mg(2+) ion.</text>
</comment>
<evidence type="ECO:0000256" key="3">
    <source>
        <dbReference type="PIRSR" id="PIRSR601952-2"/>
    </source>
</evidence>
<dbReference type="EMBL" id="DVFW01000047">
    <property type="protein sequence ID" value="HIQ81383.1"/>
    <property type="molecule type" value="Genomic_DNA"/>
</dbReference>
<comment type="similarity">
    <text evidence="4">Belongs to the alkaline phosphatase family.</text>
</comment>
<dbReference type="PROSITE" id="PS51257">
    <property type="entry name" value="PROKAR_LIPOPROTEIN"/>
    <property type="match status" value="1"/>
</dbReference>
<dbReference type="GO" id="GO:0046872">
    <property type="term" value="F:metal ion binding"/>
    <property type="evidence" value="ECO:0007669"/>
    <property type="project" value="UniProtKB-KW"/>
</dbReference>
<keyword evidence="3" id="KW-0479">Metal-binding</keyword>
<feature type="active site" description="Phosphoserine intermediate" evidence="2">
    <location>
        <position position="120"/>
    </location>
</feature>
<dbReference type="InterPro" id="IPR017850">
    <property type="entry name" value="Alkaline_phosphatase_core_sf"/>
</dbReference>
<reference evidence="6" key="1">
    <citation type="submission" date="2020-10" db="EMBL/GenBank/DDBJ databases">
        <authorList>
            <person name="Gilroy R."/>
        </authorList>
    </citation>
    <scope>NUCLEOTIDE SEQUENCE</scope>
    <source>
        <strain evidence="6">ChiSjej1B19-3389</strain>
    </source>
</reference>
<proteinExistence type="inferred from homology"/>
<feature type="binding site" evidence="3">
    <location>
        <position position="280"/>
    </location>
    <ligand>
        <name>Mg(2+)</name>
        <dbReference type="ChEBI" id="CHEBI:18420"/>
    </ligand>
</feature>
<evidence type="ECO:0000256" key="2">
    <source>
        <dbReference type="PIRSR" id="PIRSR601952-1"/>
    </source>
</evidence>
<sequence>MKKIPTLLLAAVMLACAVFAAYGCTDATTGAPAQETAAPTQAPTENPDDIKEQNIHYAKYTQYKLETDVPVKNIIIMVGDGMGLNHIKAAEIDKGDKLAMACMPYTAQVTTDSLTGTTDSAAAATALACGVKTYNKYIGMDKDDNPVENIMEVAEGFGMKRGIAVTQHVAHATPAGFTAHVSNRDAYMKILSEQLKAEIDVMLGGGQQFYKKGVKKLIAEYDYQYVDSASMLETLTPDKKTLGLFRYENILAGYKPALADMADTAIRLLENDNGFVLLVEGSDIDTRSHKSDMEAMLREMIIFDNAVDTVLRYASENPGTLVIVTADHETGGLTIPDGATAEDLTSELFTSDGEHTGANVGVWAAGAQADTLFENGGVIDNTDIGKIMKRVLSEAHEDAVDQAA</sequence>
<name>A0A9D1CVA2_9FIRM</name>
<keyword evidence="3" id="KW-0862">Zinc</keyword>
<feature type="binding site" evidence="3">
    <location>
        <position position="327"/>
    </location>
    <ligand>
        <name>Zn(2+)</name>
        <dbReference type="ChEBI" id="CHEBI:29105"/>
        <label>2</label>
    </ligand>
</feature>
<organism evidence="6 7">
    <name type="scientific">Candidatus Scatavimonas merdigallinarum</name>
    <dbReference type="NCBI Taxonomy" id="2840914"/>
    <lineage>
        <taxon>Bacteria</taxon>
        <taxon>Bacillati</taxon>
        <taxon>Bacillota</taxon>
        <taxon>Clostridia</taxon>
        <taxon>Eubacteriales</taxon>
        <taxon>Oscillospiraceae</taxon>
        <taxon>Oscillospiraceae incertae sedis</taxon>
        <taxon>Candidatus Scatavimonas</taxon>
    </lineage>
</organism>
<evidence type="ECO:0000313" key="7">
    <source>
        <dbReference type="Proteomes" id="UP000886787"/>
    </source>
</evidence>
<evidence type="ECO:0000256" key="4">
    <source>
        <dbReference type="RuleBase" id="RU003946"/>
    </source>
</evidence>
<feature type="signal peptide" evidence="5">
    <location>
        <begin position="1"/>
        <end position="20"/>
    </location>
</feature>
<feature type="binding site" evidence="3">
    <location>
        <position position="171"/>
    </location>
    <ligand>
        <name>Mg(2+)</name>
        <dbReference type="ChEBI" id="CHEBI:18420"/>
    </ligand>
</feature>
<feature type="chain" id="PRO_5039723091" evidence="5">
    <location>
        <begin position="21"/>
        <end position="404"/>
    </location>
</feature>
<comment type="caution">
    <text evidence="6">The sequence shown here is derived from an EMBL/GenBank/DDBJ whole genome shotgun (WGS) entry which is preliminary data.</text>
</comment>
<feature type="binding site" evidence="3">
    <location>
        <position position="80"/>
    </location>
    <ligand>
        <name>Zn(2+)</name>
        <dbReference type="ChEBI" id="CHEBI:29105"/>
        <label>2</label>
    </ligand>
</feature>
<dbReference type="GO" id="GO:0004035">
    <property type="term" value="F:alkaline phosphatase activity"/>
    <property type="evidence" value="ECO:0007669"/>
    <property type="project" value="TreeGrafter"/>
</dbReference>
<feature type="binding site" evidence="3">
    <location>
        <position position="328"/>
    </location>
    <ligand>
        <name>Zn(2+)</name>
        <dbReference type="ChEBI" id="CHEBI:29105"/>
        <label>2</label>
    </ligand>
</feature>
<comment type="cofactor">
    <cofactor evidence="3">
        <name>Zn(2+)</name>
        <dbReference type="ChEBI" id="CHEBI:29105"/>
    </cofactor>
    <text evidence="3">Binds 2 Zn(2+) ions.</text>
</comment>
<feature type="binding site" evidence="3">
    <location>
        <position position="289"/>
    </location>
    <ligand>
        <name>Zn(2+)</name>
        <dbReference type="ChEBI" id="CHEBI:29105"/>
        <label>2</label>
    </ligand>
</feature>